<name>A0A0F9AWA5_9ZZZZ</name>
<organism evidence="3">
    <name type="scientific">marine sediment metagenome</name>
    <dbReference type="NCBI Taxonomy" id="412755"/>
    <lineage>
        <taxon>unclassified sequences</taxon>
        <taxon>metagenomes</taxon>
        <taxon>ecological metagenomes</taxon>
    </lineage>
</organism>
<dbReference type="PANTHER" id="PTHR33055:SF3">
    <property type="entry name" value="PUTATIVE TRANSPOSASE FOR IS117-RELATED"/>
    <property type="match status" value="1"/>
</dbReference>
<dbReference type="AlphaFoldDB" id="A0A0F9AWA5"/>
<reference evidence="3" key="1">
    <citation type="journal article" date="2015" name="Nature">
        <title>Complex archaea that bridge the gap between prokaryotes and eukaryotes.</title>
        <authorList>
            <person name="Spang A."/>
            <person name="Saw J.H."/>
            <person name="Jorgensen S.L."/>
            <person name="Zaremba-Niedzwiedzka K."/>
            <person name="Martijn J."/>
            <person name="Lind A.E."/>
            <person name="van Eijk R."/>
            <person name="Schleper C."/>
            <person name="Guy L."/>
            <person name="Ettema T.J."/>
        </authorList>
    </citation>
    <scope>NUCLEOTIDE SEQUENCE</scope>
</reference>
<dbReference type="PANTHER" id="PTHR33055">
    <property type="entry name" value="TRANSPOSASE FOR INSERTION SEQUENCE ELEMENT IS1111A"/>
    <property type="match status" value="1"/>
</dbReference>
<evidence type="ECO:0000313" key="3">
    <source>
        <dbReference type="EMBL" id="KKL13884.1"/>
    </source>
</evidence>
<dbReference type="Pfam" id="PF01548">
    <property type="entry name" value="DEDD_Tnp_IS110"/>
    <property type="match status" value="1"/>
</dbReference>
<comment type="caution">
    <text evidence="3">The sequence shown here is derived from an EMBL/GenBank/DDBJ whole genome shotgun (WGS) entry which is preliminary data.</text>
</comment>
<dbReference type="GO" id="GO:0006313">
    <property type="term" value="P:DNA transposition"/>
    <property type="evidence" value="ECO:0007669"/>
    <property type="project" value="InterPro"/>
</dbReference>
<feature type="domain" description="Transposase IS116/IS110/IS902 C-terminal" evidence="2">
    <location>
        <begin position="211"/>
        <end position="286"/>
    </location>
</feature>
<accession>A0A0F9AWA5</accession>
<dbReference type="InterPro" id="IPR047650">
    <property type="entry name" value="Transpos_IS110"/>
</dbReference>
<dbReference type="InterPro" id="IPR002525">
    <property type="entry name" value="Transp_IS110-like_N"/>
</dbReference>
<proteinExistence type="predicted"/>
<protein>
    <submittedName>
        <fullName evidence="3">Uncharacterized protein</fullName>
    </submittedName>
</protein>
<evidence type="ECO:0000259" key="2">
    <source>
        <dbReference type="Pfam" id="PF02371"/>
    </source>
</evidence>
<sequence length="344" mass="37858">MVEYVGLDVSKEETAFCVMDKDGKVLARGKVATDPEALFEALKEHCLCPERIVMETGTLCHWLARKLRALGLPVKLIDARQAHAVMKLQHNKTDANDAELLAEIARTGFCRPVAVKSEDAQGDRILLKARSHLVGQRRALENTMRGLLASLGHRFPKGVGKFAYRVRAILKEHPELGAAIEPLLGARAALEVSLGRLDEEVMACVKADPACRLLMSVPGVGAVTALAFAATIDDPSRFSKSRAVGAYVGLTTRRYQSGEMDYSGRISKHGDAMLRALLYEAANSMLTVVRRAHPLKDWARRIRKRSGHKKACVALARKLAVILHRMLVSGEAFRWPPRKEKATA</sequence>
<evidence type="ECO:0000259" key="1">
    <source>
        <dbReference type="Pfam" id="PF01548"/>
    </source>
</evidence>
<dbReference type="GO" id="GO:0004803">
    <property type="term" value="F:transposase activity"/>
    <property type="evidence" value="ECO:0007669"/>
    <property type="project" value="InterPro"/>
</dbReference>
<feature type="domain" description="Transposase IS110-like N-terminal" evidence="1">
    <location>
        <begin position="5"/>
        <end position="150"/>
    </location>
</feature>
<dbReference type="Pfam" id="PF02371">
    <property type="entry name" value="Transposase_20"/>
    <property type="match status" value="1"/>
</dbReference>
<dbReference type="GO" id="GO:0003677">
    <property type="term" value="F:DNA binding"/>
    <property type="evidence" value="ECO:0007669"/>
    <property type="project" value="InterPro"/>
</dbReference>
<dbReference type="EMBL" id="LAZR01040679">
    <property type="protein sequence ID" value="KKL13884.1"/>
    <property type="molecule type" value="Genomic_DNA"/>
</dbReference>
<dbReference type="InterPro" id="IPR003346">
    <property type="entry name" value="Transposase_20"/>
</dbReference>
<dbReference type="NCBIfam" id="NF033542">
    <property type="entry name" value="transpos_IS110"/>
    <property type="match status" value="1"/>
</dbReference>
<gene>
    <name evidence="3" type="ORF">LCGC14_2521300</name>
</gene>